<keyword evidence="3" id="KW-0274">FAD</keyword>
<name>A0A3M2KZC2_9ACTN</name>
<evidence type="ECO:0000313" key="7">
    <source>
        <dbReference type="Proteomes" id="UP000278673"/>
    </source>
</evidence>
<evidence type="ECO:0000256" key="4">
    <source>
        <dbReference type="SAM" id="MobiDB-lite"/>
    </source>
</evidence>
<reference evidence="6 7" key="1">
    <citation type="submission" date="2018-10" db="EMBL/GenBank/DDBJ databases">
        <title>Isolation, diversity and antifungal activity of actinobacteria from wheat.</title>
        <authorList>
            <person name="Han C."/>
        </authorList>
    </citation>
    <scope>NUCLEOTIDE SEQUENCE [LARGE SCALE GENOMIC DNA]</scope>
    <source>
        <strain evidence="6 7">NEAU-YY642</strain>
    </source>
</reference>
<evidence type="ECO:0000256" key="1">
    <source>
        <dbReference type="ARBA" id="ARBA00001974"/>
    </source>
</evidence>
<evidence type="ECO:0000256" key="2">
    <source>
        <dbReference type="ARBA" id="ARBA00022630"/>
    </source>
</evidence>
<dbReference type="InterPro" id="IPR036188">
    <property type="entry name" value="FAD/NAD-bd_sf"/>
</dbReference>
<feature type="region of interest" description="Disordered" evidence="4">
    <location>
        <begin position="543"/>
        <end position="582"/>
    </location>
</feature>
<sequence>MRKVSDPTSGPPPEPTPGAAAKGRGTDGYDVLVVGGGPVGLLAGCELLRRGVRVRIVDRAPEPSPFPKALLVWPRTLDLFEDLGSLDALNEAGLAINAFSYYADREHLATFPFGPGLSPLCLPQNETERVLTETLHRLGGSVERGVRLLNFDGLDFSGRVAATDGVTAILEHADGRIERTRAPFVLGADGAGSTVRGLIGAGFGGSTYETAFALVDAHIEGTLPADRALYYQSAAGALVIVPLPHGVYRFFSSLPVGERVSVERMRRIVAKRGPSGVDIAEPVWESVFRVHARHTEDYQLGRVFLAGDAAHIHSPAGGQGLNTGLQDAHNLAWRLAAVIRGEAPPELLDAYGPERAAVARQVVRDTDIQTRAWLVKRRSEATVRNVAFQLAERTGAMSRFYAPVLAGRRIAYPPVRATQRPSDRGAACRLLSRLPGRLRVGAVLPRELAGSLGLTGPAADPGRWNLVAVHRAGVPEWANVLAGAAAGRPQLRHVAVGLGRAKPHTGCDRQGYYLVRPDGHVAAHGHTGDLDRLRAELRAVFGAPTAERAGEPSAAPGARPLPRDGRAAAPARSAEVHGTSAT</sequence>
<dbReference type="Gene3D" id="3.50.50.60">
    <property type="entry name" value="FAD/NAD(P)-binding domain"/>
    <property type="match status" value="1"/>
</dbReference>
<dbReference type="InterPro" id="IPR050641">
    <property type="entry name" value="RIFMO-like"/>
</dbReference>
<dbReference type="PANTHER" id="PTHR43004">
    <property type="entry name" value="TRK SYSTEM POTASSIUM UPTAKE PROTEIN"/>
    <property type="match status" value="1"/>
</dbReference>
<proteinExistence type="predicted"/>
<dbReference type="InterPro" id="IPR002938">
    <property type="entry name" value="FAD-bd"/>
</dbReference>
<evidence type="ECO:0000313" key="6">
    <source>
        <dbReference type="EMBL" id="RMI30484.1"/>
    </source>
</evidence>
<accession>A0A3M2KZC2</accession>
<dbReference type="SUPFAM" id="SSF51905">
    <property type="entry name" value="FAD/NAD(P)-binding domain"/>
    <property type="match status" value="1"/>
</dbReference>
<gene>
    <name evidence="6" type="ORF">EBN88_26585</name>
</gene>
<comment type="cofactor">
    <cofactor evidence="1">
        <name>FAD</name>
        <dbReference type="ChEBI" id="CHEBI:57692"/>
    </cofactor>
</comment>
<protein>
    <submittedName>
        <fullName evidence="6">Monooxygenase</fullName>
    </submittedName>
</protein>
<dbReference type="PANTHER" id="PTHR43004:SF19">
    <property type="entry name" value="BINDING MONOOXYGENASE, PUTATIVE (JCVI)-RELATED"/>
    <property type="match status" value="1"/>
</dbReference>
<dbReference type="GO" id="GO:0016709">
    <property type="term" value="F:oxidoreductase activity, acting on paired donors, with incorporation or reduction of molecular oxygen, NAD(P)H as one donor, and incorporation of one atom of oxygen"/>
    <property type="evidence" value="ECO:0007669"/>
    <property type="project" value="UniProtKB-ARBA"/>
</dbReference>
<dbReference type="Proteomes" id="UP000278673">
    <property type="component" value="Unassembled WGS sequence"/>
</dbReference>
<dbReference type="EMBL" id="RFFJ01000236">
    <property type="protein sequence ID" value="RMI30484.1"/>
    <property type="molecule type" value="Genomic_DNA"/>
</dbReference>
<organism evidence="6 7">
    <name type="scientific">Streptomyces triticirhizae</name>
    <dbReference type="NCBI Taxonomy" id="2483353"/>
    <lineage>
        <taxon>Bacteria</taxon>
        <taxon>Bacillati</taxon>
        <taxon>Actinomycetota</taxon>
        <taxon>Actinomycetes</taxon>
        <taxon>Kitasatosporales</taxon>
        <taxon>Streptomycetaceae</taxon>
        <taxon>Streptomyces</taxon>
    </lineage>
</organism>
<dbReference type="GO" id="GO:0071949">
    <property type="term" value="F:FAD binding"/>
    <property type="evidence" value="ECO:0007669"/>
    <property type="project" value="InterPro"/>
</dbReference>
<keyword evidence="7" id="KW-1185">Reference proteome</keyword>
<dbReference type="RefSeq" id="WP_122399590.1">
    <property type="nucleotide sequence ID" value="NZ_RFFJ01000236.1"/>
</dbReference>
<dbReference type="PRINTS" id="PR00420">
    <property type="entry name" value="RNGMNOXGNASE"/>
</dbReference>
<dbReference type="Gene3D" id="3.30.70.2450">
    <property type="match status" value="1"/>
</dbReference>
<feature type="domain" description="FAD-binding" evidence="5">
    <location>
        <begin position="29"/>
        <end position="365"/>
    </location>
</feature>
<evidence type="ECO:0000259" key="5">
    <source>
        <dbReference type="Pfam" id="PF01494"/>
    </source>
</evidence>
<dbReference type="Pfam" id="PF21274">
    <property type="entry name" value="Rng_hyd_C"/>
    <property type="match status" value="1"/>
</dbReference>
<comment type="caution">
    <text evidence="6">The sequence shown here is derived from an EMBL/GenBank/DDBJ whole genome shotgun (WGS) entry which is preliminary data.</text>
</comment>
<dbReference type="AlphaFoldDB" id="A0A3M2KZC2"/>
<evidence type="ECO:0000256" key="3">
    <source>
        <dbReference type="ARBA" id="ARBA00022827"/>
    </source>
</evidence>
<dbReference type="Pfam" id="PF01494">
    <property type="entry name" value="FAD_binding_3"/>
    <property type="match status" value="1"/>
</dbReference>
<keyword evidence="2" id="KW-0285">Flavoprotein</keyword>
<keyword evidence="6" id="KW-0503">Monooxygenase</keyword>
<dbReference type="Gene3D" id="3.40.30.120">
    <property type="match status" value="1"/>
</dbReference>
<feature type="region of interest" description="Disordered" evidence="4">
    <location>
        <begin position="1"/>
        <end position="24"/>
    </location>
</feature>
<keyword evidence="6" id="KW-0560">Oxidoreductase</keyword>